<name>A0ABX1X4M0_9BACL</name>
<sequence length="173" mass="19404">MFNRNRFNRMAFNRSMSYDIMVSINLNGEGGITSKTTVEFNSKTNLDGEGTLAANGTRELFFSVQLDGETSMDPVWMTREIFYKAVMNVLGSMTAKSKKYHVDKIIFSGDFQPGDKIVMDSKNLTVTKNGINSLQYVSGDLIDLVLGQNSLKYSDAESGRTVQLQITHRDKFV</sequence>
<keyword evidence="3" id="KW-1185">Reference proteome</keyword>
<dbReference type="Proteomes" id="UP000653578">
    <property type="component" value="Unassembled WGS sequence"/>
</dbReference>
<evidence type="ECO:0000313" key="2">
    <source>
        <dbReference type="EMBL" id="NOU63186.1"/>
    </source>
</evidence>
<dbReference type="RefSeq" id="WP_171628993.1">
    <property type="nucleotide sequence ID" value="NZ_WHNY01000009.1"/>
</dbReference>
<proteinExistence type="predicted"/>
<accession>A0ABX1X4M0</accession>
<evidence type="ECO:0000313" key="3">
    <source>
        <dbReference type="Proteomes" id="UP000653578"/>
    </source>
</evidence>
<dbReference type="Pfam" id="PF22768">
    <property type="entry name" value="SPP1_Dit"/>
    <property type="match status" value="1"/>
</dbReference>
<comment type="caution">
    <text evidence="2">The sequence shown here is derived from an EMBL/GenBank/DDBJ whole genome shotgun (WGS) entry which is preliminary data.</text>
</comment>
<dbReference type="InterPro" id="IPR054738">
    <property type="entry name" value="Siphovirus-type_tail_C"/>
</dbReference>
<protein>
    <recommendedName>
        <fullName evidence="1">Siphovirus-type tail component C-terminal domain-containing protein</fullName>
    </recommendedName>
</protein>
<feature type="domain" description="Siphovirus-type tail component C-terminal" evidence="1">
    <location>
        <begin position="103"/>
        <end position="162"/>
    </location>
</feature>
<evidence type="ECO:0000259" key="1">
    <source>
        <dbReference type="Pfam" id="PF22768"/>
    </source>
</evidence>
<organism evidence="2 3">
    <name type="scientific">Paenibacillus plantarum</name>
    <dbReference type="NCBI Taxonomy" id="2654975"/>
    <lineage>
        <taxon>Bacteria</taxon>
        <taxon>Bacillati</taxon>
        <taxon>Bacillota</taxon>
        <taxon>Bacilli</taxon>
        <taxon>Bacillales</taxon>
        <taxon>Paenibacillaceae</taxon>
        <taxon>Paenibacillus</taxon>
    </lineage>
</organism>
<gene>
    <name evidence="2" type="ORF">GC096_03885</name>
</gene>
<reference evidence="2 3" key="1">
    <citation type="submission" date="2019-10" db="EMBL/GenBank/DDBJ databases">
        <title>Description of Paenibacillus humi sp. nov.</title>
        <authorList>
            <person name="Carlier A."/>
            <person name="Qi S."/>
        </authorList>
    </citation>
    <scope>NUCLEOTIDE SEQUENCE [LARGE SCALE GENOMIC DNA]</scope>
    <source>
        <strain evidence="2 3">LMG 31461</strain>
    </source>
</reference>
<dbReference type="EMBL" id="WHNY01000009">
    <property type="protein sequence ID" value="NOU63186.1"/>
    <property type="molecule type" value="Genomic_DNA"/>
</dbReference>